<dbReference type="Gene3D" id="2.70.70.10">
    <property type="entry name" value="Glucose Permease (Domain IIA)"/>
    <property type="match status" value="1"/>
</dbReference>
<dbReference type="InterPro" id="IPR016047">
    <property type="entry name" value="M23ase_b-sheet_dom"/>
</dbReference>
<dbReference type="PANTHER" id="PTHR21666">
    <property type="entry name" value="PEPTIDASE-RELATED"/>
    <property type="match status" value="1"/>
</dbReference>
<comment type="caution">
    <text evidence="4">The sequence shown here is derived from an EMBL/GenBank/DDBJ whole genome shotgun (WGS) entry which is preliminary data.</text>
</comment>
<proteinExistence type="predicted"/>
<feature type="domain" description="M23ase beta-sheet core" evidence="3">
    <location>
        <begin position="205"/>
        <end position="289"/>
    </location>
</feature>
<dbReference type="CDD" id="cd12797">
    <property type="entry name" value="M23_peptidase"/>
    <property type="match status" value="1"/>
</dbReference>
<evidence type="ECO:0000259" key="3">
    <source>
        <dbReference type="Pfam" id="PF01551"/>
    </source>
</evidence>
<dbReference type="SUPFAM" id="SSF51261">
    <property type="entry name" value="Duplicated hybrid motif"/>
    <property type="match status" value="1"/>
</dbReference>
<feature type="chain" id="PRO_5045961196" evidence="1">
    <location>
        <begin position="40"/>
        <end position="320"/>
    </location>
</feature>
<feature type="signal peptide" evidence="1">
    <location>
        <begin position="1"/>
        <end position="39"/>
    </location>
</feature>
<evidence type="ECO:0000259" key="2">
    <source>
        <dbReference type="Pfam" id="PF01471"/>
    </source>
</evidence>
<evidence type="ECO:0000256" key="1">
    <source>
        <dbReference type="SAM" id="SignalP"/>
    </source>
</evidence>
<protein>
    <submittedName>
        <fullName evidence="4">Peptidoglycan-binding protein</fullName>
    </submittedName>
</protein>
<keyword evidence="1" id="KW-0732">Signal</keyword>
<dbReference type="InterPro" id="IPR036366">
    <property type="entry name" value="PGBDSf"/>
</dbReference>
<dbReference type="PANTHER" id="PTHR21666:SF270">
    <property type="entry name" value="MUREIN HYDROLASE ACTIVATOR ENVC"/>
    <property type="match status" value="1"/>
</dbReference>
<dbReference type="Gene3D" id="1.10.101.10">
    <property type="entry name" value="PGBD-like superfamily/PGBD"/>
    <property type="match status" value="2"/>
</dbReference>
<name>A0ABU3PW14_9ACTN</name>
<dbReference type="Pfam" id="PF01471">
    <property type="entry name" value="PG_binding_1"/>
    <property type="match status" value="2"/>
</dbReference>
<accession>A0ABU3PW14</accession>
<reference evidence="4 5" key="1">
    <citation type="submission" date="2023-08" db="EMBL/GenBank/DDBJ databases">
        <title>Nocardioides seae sp. nov., a bacterium isolated from a soil.</title>
        <authorList>
            <person name="Wang X."/>
        </authorList>
    </citation>
    <scope>NUCLEOTIDE SEQUENCE [LARGE SCALE GENOMIC DNA]</scope>
    <source>
        <strain evidence="4 5">YZH12</strain>
    </source>
</reference>
<dbReference type="SUPFAM" id="SSF47090">
    <property type="entry name" value="PGBD-like"/>
    <property type="match status" value="2"/>
</dbReference>
<gene>
    <name evidence="4" type="ORF">RDV89_09845</name>
</gene>
<feature type="domain" description="Peptidoglycan binding-like" evidence="2">
    <location>
        <begin position="114"/>
        <end position="169"/>
    </location>
</feature>
<organism evidence="4 5">
    <name type="scientific">Nocardioides imazamoxiresistens</name>
    <dbReference type="NCBI Taxonomy" id="3231893"/>
    <lineage>
        <taxon>Bacteria</taxon>
        <taxon>Bacillati</taxon>
        <taxon>Actinomycetota</taxon>
        <taxon>Actinomycetes</taxon>
        <taxon>Propionibacteriales</taxon>
        <taxon>Nocardioidaceae</taxon>
        <taxon>Nocardioides</taxon>
    </lineage>
</organism>
<dbReference type="InterPro" id="IPR011055">
    <property type="entry name" value="Dup_hybrid_motif"/>
</dbReference>
<dbReference type="InterPro" id="IPR050570">
    <property type="entry name" value="Cell_wall_metabolism_enzyme"/>
</dbReference>
<sequence length="320" mass="31197">MPTSTTLPPARRGRGLAVVTALVAFLAALGLSSAPPASAATWPVLRSGSIGAEVTAAQHLLTARGHATGADGAFGPATDSAVRAFQSGAGIAVDGVVGSGTWSALVVTVRSGDSGPAVQAAQVLLNKHGAGIGVDGAFGPGTDAAVRSFQSANGLASDGIVGPATWQSLAGAGGGGGGGGDWAPIIPRDNLPRSAYGAPHHTYPALDLPTATGVPAYAITGGTATAMSNDRCGNGVSLSAGGATYLYCHFDSHAFSGTRTVAAGELLGRTGNTGNSTGPHLHFQVTVDGSLRCPQALVLAVYDGVAPPAPSSLPTSGCVG</sequence>
<feature type="domain" description="Peptidoglycan binding-like" evidence="2">
    <location>
        <begin position="51"/>
        <end position="105"/>
    </location>
</feature>
<dbReference type="EMBL" id="JAVYII010000004">
    <property type="protein sequence ID" value="MDT9593369.1"/>
    <property type="molecule type" value="Genomic_DNA"/>
</dbReference>
<evidence type="ECO:0000313" key="4">
    <source>
        <dbReference type="EMBL" id="MDT9593369.1"/>
    </source>
</evidence>
<dbReference type="Pfam" id="PF01551">
    <property type="entry name" value="Peptidase_M23"/>
    <property type="match status" value="1"/>
</dbReference>
<dbReference type="InterPro" id="IPR002477">
    <property type="entry name" value="Peptidoglycan-bd-like"/>
</dbReference>
<dbReference type="InterPro" id="IPR036365">
    <property type="entry name" value="PGBD-like_sf"/>
</dbReference>
<evidence type="ECO:0000313" key="5">
    <source>
        <dbReference type="Proteomes" id="UP001268542"/>
    </source>
</evidence>
<dbReference type="Proteomes" id="UP001268542">
    <property type="component" value="Unassembled WGS sequence"/>
</dbReference>
<dbReference type="RefSeq" id="WP_315732850.1">
    <property type="nucleotide sequence ID" value="NZ_JAVYII010000004.1"/>
</dbReference>
<keyword evidence="5" id="KW-1185">Reference proteome</keyword>